<name>A0A822XHE0_NELNU</name>
<dbReference type="EMBL" id="DUZY01000001">
    <property type="protein sequence ID" value="DAD19083.1"/>
    <property type="molecule type" value="Genomic_DNA"/>
</dbReference>
<evidence type="ECO:0000256" key="1">
    <source>
        <dbReference type="SAM" id="MobiDB-lite"/>
    </source>
</evidence>
<sequence length="31" mass="3579">MTSSPYTVIEELVHPKEAEKRPSNSVSDRQY</sequence>
<gene>
    <name evidence="2" type="ORF">HUJ06_020546</name>
</gene>
<feature type="compositionally biased region" description="Basic and acidic residues" evidence="1">
    <location>
        <begin position="11"/>
        <end position="22"/>
    </location>
</feature>
<feature type="region of interest" description="Disordered" evidence="1">
    <location>
        <begin position="1"/>
        <end position="31"/>
    </location>
</feature>
<organism evidence="2 3">
    <name type="scientific">Nelumbo nucifera</name>
    <name type="common">Sacred lotus</name>
    <dbReference type="NCBI Taxonomy" id="4432"/>
    <lineage>
        <taxon>Eukaryota</taxon>
        <taxon>Viridiplantae</taxon>
        <taxon>Streptophyta</taxon>
        <taxon>Embryophyta</taxon>
        <taxon>Tracheophyta</taxon>
        <taxon>Spermatophyta</taxon>
        <taxon>Magnoliopsida</taxon>
        <taxon>Proteales</taxon>
        <taxon>Nelumbonaceae</taxon>
        <taxon>Nelumbo</taxon>
    </lineage>
</organism>
<dbReference type="Proteomes" id="UP000607653">
    <property type="component" value="Unassembled WGS sequence"/>
</dbReference>
<keyword evidence="3" id="KW-1185">Reference proteome</keyword>
<proteinExistence type="predicted"/>
<dbReference type="AlphaFoldDB" id="A0A822XHE0"/>
<protein>
    <submittedName>
        <fullName evidence="2">Uncharacterized protein</fullName>
    </submittedName>
</protein>
<evidence type="ECO:0000313" key="3">
    <source>
        <dbReference type="Proteomes" id="UP000607653"/>
    </source>
</evidence>
<comment type="caution">
    <text evidence="2">The sequence shown here is derived from an EMBL/GenBank/DDBJ whole genome shotgun (WGS) entry which is preliminary data.</text>
</comment>
<reference evidence="2 3" key="1">
    <citation type="journal article" date="2020" name="Mol. Biol. Evol.">
        <title>Distinct Expression and Methylation Patterns for Genes with Different Fates following a Single Whole-Genome Duplication in Flowering Plants.</title>
        <authorList>
            <person name="Shi T."/>
            <person name="Rahmani R.S."/>
            <person name="Gugger P.F."/>
            <person name="Wang M."/>
            <person name="Li H."/>
            <person name="Zhang Y."/>
            <person name="Li Z."/>
            <person name="Wang Q."/>
            <person name="Van de Peer Y."/>
            <person name="Marchal K."/>
            <person name="Chen J."/>
        </authorList>
    </citation>
    <scope>NUCLEOTIDE SEQUENCE [LARGE SCALE GENOMIC DNA]</scope>
    <source>
        <tissue evidence="2">Leaf</tissue>
    </source>
</reference>
<evidence type="ECO:0000313" key="2">
    <source>
        <dbReference type="EMBL" id="DAD19083.1"/>
    </source>
</evidence>
<accession>A0A822XHE0</accession>